<feature type="transmembrane region" description="Helical" evidence="2">
    <location>
        <begin position="35"/>
        <end position="53"/>
    </location>
</feature>
<dbReference type="RefSeq" id="WP_212704038.1">
    <property type="nucleotide sequence ID" value="NZ_CP073581.1"/>
</dbReference>
<name>A0A975JCD1_9RHOB</name>
<dbReference type="InterPro" id="IPR036691">
    <property type="entry name" value="Endo/exonu/phosph_ase_sf"/>
</dbReference>
<dbReference type="Pfam" id="PF03372">
    <property type="entry name" value="Exo_endo_phos"/>
    <property type="match status" value="1"/>
</dbReference>
<evidence type="ECO:0000313" key="4">
    <source>
        <dbReference type="EMBL" id="QUJ75838.1"/>
    </source>
</evidence>
<keyword evidence="4" id="KW-0255">Endonuclease</keyword>
<dbReference type="InterPro" id="IPR005135">
    <property type="entry name" value="Endo/exonuclease/phosphatase"/>
</dbReference>
<evidence type="ECO:0000256" key="1">
    <source>
        <dbReference type="SAM" id="MobiDB-lite"/>
    </source>
</evidence>
<feature type="transmembrane region" description="Helical" evidence="2">
    <location>
        <begin position="6"/>
        <end position="23"/>
    </location>
</feature>
<accession>A0A975JCD1</accession>
<organism evidence="4 5">
    <name type="scientific">Sulfitobacter albidus</name>
    <dbReference type="NCBI Taxonomy" id="2829501"/>
    <lineage>
        <taxon>Bacteria</taxon>
        <taxon>Pseudomonadati</taxon>
        <taxon>Pseudomonadota</taxon>
        <taxon>Alphaproteobacteria</taxon>
        <taxon>Rhodobacterales</taxon>
        <taxon>Roseobacteraceae</taxon>
        <taxon>Sulfitobacter</taxon>
    </lineage>
</organism>
<dbReference type="GO" id="GO:0004519">
    <property type="term" value="F:endonuclease activity"/>
    <property type="evidence" value="ECO:0007669"/>
    <property type="project" value="UniProtKB-KW"/>
</dbReference>
<dbReference type="EMBL" id="CP073581">
    <property type="protein sequence ID" value="QUJ75838.1"/>
    <property type="molecule type" value="Genomic_DNA"/>
</dbReference>
<feature type="domain" description="Endonuclease/exonuclease/phosphatase" evidence="3">
    <location>
        <begin position="104"/>
        <end position="310"/>
    </location>
</feature>
<dbReference type="Proteomes" id="UP000683291">
    <property type="component" value="Chromosome 1"/>
</dbReference>
<evidence type="ECO:0000313" key="5">
    <source>
        <dbReference type="Proteomes" id="UP000683291"/>
    </source>
</evidence>
<evidence type="ECO:0000259" key="3">
    <source>
        <dbReference type="Pfam" id="PF03372"/>
    </source>
</evidence>
<keyword evidence="2" id="KW-0812">Transmembrane</keyword>
<dbReference type="AlphaFoldDB" id="A0A975JCD1"/>
<reference evidence="4" key="1">
    <citation type="submission" date="2021-04" db="EMBL/GenBank/DDBJ databases">
        <title>Complete genome sequence for Sulfitobacter sp. strain JK7-1.</title>
        <authorList>
            <person name="Park S.-J."/>
        </authorList>
    </citation>
    <scope>NUCLEOTIDE SEQUENCE</scope>
    <source>
        <strain evidence="4">JK7-1</strain>
    </source>
</reference>
<dbReference type="KEGG" id="sual:KDD17_12940"/>
<dbReference type="Gene3D" id="3.60.10.10">
    <property type="entry name" value="Endonuclease/exonuclease/phosphatase"/>
    <property type="match status" value="1"/>
</dbReference>
<feature type="region of interest" description="Disordered" evidence="1">
    <location>
        <begin position="344"/>
        <end position="364"/>
    </location>
</feature>
<dbReference type="SUPFAM" id="SSF56219">
    <property type="entry name" value="DNase I-like"/>
    <property type="match status" value="1"/>
</dbReference>
<evidence type="ECO:0000256" key="2">
    <source>
        <dbReference type="SAM" id="Phobius"/>
    </source>
</evidence>
<gene>
    <name evidence="4" type="ORF">KDD17_12940</name>
</gene>
<protein>
    <submittedName>
        <fullName evidence="4">Endonuclease/exonuclease/phosphatase family protein</fullName>
    </submittedName>
</protein>
<keyword evidence="2" id="KW-0472">Membrane</keyword>
<keyword evidence="5" id="KW-1185">Reference proteome</keyword>
<keyword evidence="4" id="KW-0378">Hydrolase</keyword>
<sequence>MIVEWILRGLAVLTATVSLLPLIKVPHGAIRGLAFPRQQIFWLCLFLLVAALWAGAPVWVTAVFGGCMCLQSIYIAKFTPLWRRQSVRADDALQADNRRHISVLTANVKMSNRDYPRLIHLTQRVSPDLLIAIETDQPWCAALSEALADDYPHRIDLPQDNGYGMQVFSRLTLGEVETRCLLTDGVPSIRCTVTLRSGALVRLYVLHPEPPVAFHDTKGRDGEIALTGMQVAQDPLPCIVTGDLNDVAWSTTTRRFQRLSGLADPRVGRGFYNTFNAFHWWARWPLDHLFHDPLFQLLTMQRLPKIGSDHFPLLFALALGHAPQRVDQLEEACPDETAEAVEMIREERDRDRRPIGDDWEEKAE</sequence>
<proteinExistence type="predicted"/>
<keyword evidence="4" id="KW-0540">Nuclease</keyword>
<keyword evidence="2" id="KW-1133">Transmembrane helix</keyword>